<gene>
    <name evidence="2" type="ORF">CQU01_06930</name>
</gene>
<organism evidence="2 3">
    <name type="scientific">Cerasibacillus quisquiliarum</name>
    <dbReference type="NCBI Taxonomy" id="227865"/>
    <lineage>
        <taxon>Bacteria</taxon>
        <taxon>Bacillati</taxon>
        <taxon>Bacillota</taxon>
        <taxon>Bacilli</taxon>
        <taxon>Bacillales</taxon>
        <taxon>Bacillaceae</taxon>
        <taxon>Cerasibacillus</taxon>
    </lineage>
</organism>
<dbReference type="OrthoDB" id="1708317at2"/>
<keyword evidence="1" id="KW-0812">Transmembrane</keyword>
<evidence type="ECO:0000313" key="2">
    <source>
        <dbReference type="EMBL" id="GEN30455.1"/>
    </source>
</evidence>
<sequence length="147" mass="17292">MTFFLLTISFLLHVISFYLIYHLYVTNKQKEHKDYNKITQVFDTYLQEIKDENNRLLSYHKERQGETVEANKEQEQLTYKSNHLLQPKTDSNHLTDLINNNKTNDSVETSIHAKVLALYQSGMDVEEIAKKLNCGKTEAELIIKFYS</sequence>
<name>A0A511UV30_9BACI</name>
<evidence type="ECO:0000256" key="1">
    <source>
        <dbReference type="SAM" id="Phobius"/>
    </source>
</evidence>
<accession>A0A511UV30</accession>
<comment type="caution">
    <text evidence="2">The sequence shown here is derived from an EMBL/GenBank/DDBJ whole genome shotgun (WGS) entry which is preliminary data.</text>
</comment>
<dbReference type="RefSeq" id="WP_146935730.1">
    <property type="nucleotide sequence ID" value="NZ_BJXW01000008.1"/>
</dbReference>
<protein>
    <recommendedName>
        <fullName evidence="4">Swarming motility protein SwrB</fullName>
    </recommendedName>
</protein>
<reference evidence="2 3" key="1">
    <citation type="submission" date="2019-07" db="EMBL/GenBank/DDBJ databases">
        <title>Whole genome shotgun sequence of Cerasibacillus quisquiliarum NBRC 102429.</title>
        <authorList>
            <person name="Hosoyama A."/>
            <person name="Uohara A."/>
            <person name="Ohji S."/>
            <person name="Ichikawa N."/>
        </authorList>
    </citation>
    <scope>NUCLEOTIDE SEQUENCE [LARGE SCALE GENOMIC DNA]</scope>
    <source>
        <strain evidence="2 3">NBRC 102429</strain>
    </source>
</reference>
<keyword evidence="1" id="KW-1133">Transmembrane helix</keyword>
<feature type="transmembrane region" description="Helical" evidence="1">
    <location>
        <begin position="6"/>
        <end position="25"/>
    </location>
</feature>
<dbReference type="EMBL" id="BJXW01000008">
    <property type="protein sequence ID" value="GEN30455.1"/>
    <property type="molecule type" value="Genomic_DNA"/>
</dbReference>
<evidence type="ECO:0000313" key="3">
    <source>
        <dbReference type="Proteomes" id="UP000321491"/>
    </source>
</evidence>
<keyword evidence="3" id="KW-1185">Reference proteome</keyword>
<proteinExistence type="predicted"/>
<dbReference type="Pfam" id="PF19610">
    <property type="entry name" value="DUF6115"/>
    <property type="match status" value="1"/>
</dbReference>
<dbReference type="InterPro" id="IPR046118">
    <property type="entry name" value="DUF6115"/>
</dbReference>
<dbReference type="Proteomes" id="UP000321491">
    <property type="component" value="Unassembled WGS sequence"/>
</dbReference>
<dbReference type="AlphaFoldDB" id="A0A511UV30"/>
<evidence type="ECO:0008006" key="4">
    <source>
        <dbReference type="Google" id="ProtNLM"/>
    </source>
</evidence>
<keyword evidence="1" id="KW-0472">Membrane</keyword>